<dbReference type="InterPro" id="IPR036869">
    <property type="entry name" value="J_dom_sf"/>
</dbReference>
<dbReference type="Gene3D" id="1.10.287.110">
    <property type="entry name" value="DnaJ domain"/>
    <property type="match status" value="1"/>
</dbReference>
<keyword evidence="3" id="KW-1133">Transmembrane helix</keyword>
<dbReference type="Pfam" id="PF00226">
    <property type="entry name" value="DnaJ"/>
    <property type="match status" value="1"/>
</dbReference>
<organism evidence="5 6">
    <name type="scientific">Cyclospora cayetanensis</name>
    <dbReference type="NCBI Taxonomy" id="88456"/>
    <lineage>
        <taxon>Eukaryota</taxon>
        <taxon>Sar</taxon>
        <taxon>Alveolata</taxon>
        <taxon>Apicomplexa</taxon>
        <taxon>Conoidasida</taxon>
        <taxon>Coccidia</taxon>
        <taxon>Eucoccidiorida</taxon>
        <taxon>Eimeriorina</taxon>
        <taxon>Eimeriidae</taxon>
        <taxon>Cyclospora</taxon>
    </lineage>
</organism>
<dbReference type="SUPFAM" id="SSF46565">
    <property type="entry name" value="Chaperone J-domain"/>
    <property type="match status" value="1"/>
</dbReference>
<dbReference type="GO" id="GO:0042407">
    <property type="term" value="P:cristae formation"/>
    <property type="evidence" value="ECO:0007669"/>
    <property type="project" value="TreeGrafter"/>
</dbReference>
<feature type="region of interest" description="Disordered" evidence="2">
    <location>
        <begin position="1"/>
        <end position="34"/>
    </location>
</feature>
<dbReference type="PROSITE" id="PS50076">
    <property type="entry name" value="DNAJ_2"/>
    <property type="match status" value="1"/>
</dbReference>
<dbReference type="InterPro" id="IPR024586">
    <property type="entry name" value="DnaJ-like_C11_C"/>
</dbReference>
<dbReference type="PRINTS" id="PR00625">
    <property type="entry name" value="JDOMAIN"/>
</dbReference>
<dbReference type="PANTHER" id="PTHR44157">
    <property type="entry name" value="DNAJ HOMOLOG SUBFAMILY C MEMBER 11"/>
    <property type="match status" value="1"/>
</dbReference>
<dbReference type="Proteomes" id="UP000095192">
    <property type="component" value="Unassembled WGS sequence"/>
</dbReference>
<evidence type="ECO:0000259" key="4">
    <source>
        <dbReference type="PROSITE" id="PS50076"/>
    </source>
</evidence>
<proteinExistence type="predicted"/>
<keyword evidence="3" id="KW-0472">Membrane</keyword>
<evidence type="ECO:0000256" key="1">
    <source>
        <dbReference type="ARBA" id="ARBA00023186"/>
    </source>
</evidence>
<accession>A0A1D3D4F3</accession>
<feature type="transmembrane region" description="Helical" evidence="3">
    <location>
        <begin position="309"/>
        <end position="330"/>
    </location>
</feature>
<sequence length="383" mass="42114">MQASYASPGNAEGMAAPAGKAQGNVEEEEAAAASLPLPAFSPADTAPLEAMGVAEKRSSNLYYSLLGVPSNASPSEIRRAYYALCKRLHPDKLPSGAADAEELHKVQEAYRVLSDEAKRIRLDIKDRKYTKEEQERKLVELQELQRLRANRDLQNMQIEYSQKLSREKASNGVIIVSALYGNLRLRAAFLKGHHLGVIVDEHLEGPYMDVTIPLQCQIDNSRFVFPGGAAASFEQLKGFYNPAPLISGGDISLYVLYRFREHAKALSACVYVDVTLLHLCVSGVPRGPYAACNLSKLADEMAPPPSWGVWTRALVGAGLCCTAALLYYFVQPQRLQQLLLQLWAWVQHKHEEVAAGASTASLAGFTSHILPVRWLSIHSGRSR</sequence>
<comment type="caution">
    <text evidence="5">The sequence shown here is derived from an EMBL/GenBank/DDBJ whole genome shotgun (WGS) entry which is preliminary data.</text>
</comment>
<dbReference type="SMART" id="SM00271">
    <property type="entry name" value="DnaJ"/>
    <property type="match status" value="1"/>
</dbReference>
<dbReference type="VEuPathDB" id="ToxoDB:cyc_05004"/>
<dbReference type="PANTHER" id="PTHR44157:SF1">
    <property type="entry name" value="DNAJ HOMOLOG SUBFAMILY C MEMBER 11"/>
    <property type="match status" value="1"/>
</dbReference>
<evidence type="ECO:0000313" key="6">
    <source>
        <dbReference type="Proteomes" id="UP000095192"/>
    </source>
</evidence>
<evidence type="ECO:0000313" key="5">
    <source>
        <dbReference type="EMBL" id="OEH78330.1"/>
    </source>
</evidence>
<name>A0A1D3D4F3_9EIME</name>
<dbReference type="AlphaFoldDB" id="A0A1D3D4F3"/>
<gene>
    <name evidence="5" type="ORF">cyc_05004</name>
</gene>
<reference evidence="5 6" key="1">
    <citation type="journal article" date="2016" name="BMC Genomics">
        <title>Comparative genomics reveals Cyclospora cayetanensis possesses coccidia-like metabolism and invasion components but unique surface antigens.</title>
        <authorList>
            <person name="Liu S."/>
            <person name="Wang L."/>
            <person name="Zheng H."/>
            <person name="Xu Z."/>
            <person name="Roellig D.M."/>
            <person name="Li N."/>
            <person name="Frace M.A."/>
            <person name="Tang K."/>
            <person name="Arrowood M.J."/>
            <person name="Moss D.M."/>
            <person name="Zhang L."/>
            <person name="Feng Y."/>
            <person name="Xiao L."/>
        </authorList>
    </citation>
    <scope>NUCLEOTIDE SEQUENCE [LARGE SCALE GENOMIC DNA]</scope>
    <source>
        <strain evidence="5 6">CHN_HEN01</strain>
    </source>
</reference>
<dbReference type="Pfam" id="PF11875">
    <property type="entry name" value="DnaJ-like_C11_C"/>
    <property type="match status" value="1"/>
</dbReference>
<evidence type="ECO:0000256" key="3">
    <source>
        <dbReference type="SAM" id="Phobius"/>
    </source>
</evidence>
<keyword evidence="1" id="KW-0143">Chaperone</keyword>
<dbReference type="InParanoid" id="A0A1D3D4F3"/>
<feature type="domain" description="J" evidence="4">
    <location>
        <begin position="61"/>
        <end position="126"/>
    </location>
</feature>
<dbReference type="VEuPathDB" id="ToxoDB:LOC34621439"/>
<dbReference type="InterPro" id="IPR001623">
    <property type="entry name" value="DnaJ_domain"/>
</dbReference>
<keyword evidence="6" id="KW-1185">Reference proteome</keyword>
<dbReference type="CDD" id="cd06257">
    <property type="entry name" value="DnaJ"/>
    <property type="match status" value="1"/>
</dbReference>
<dbReference type="GO" id="GO:0005739">
    <property type="term" value="C:mitochondrion"/>
    <property type="evidence" value="ECO:0007669"/>
    <property type="project" value="GOC"/>
</dbReference>
<protein>
    <submittedName>
        <fullName evidence="5">DnaJ domain-containing protein</fullName>
    </submittedName>
</protein>
<keyword evidence="3" id="KW-0812">Transmembrane</keyword>
<evidence type="ECO:0000256" key="2">
    <source>
        <dbReference type="SAM" id="MobiDB-lite"/>
    </source>
</evidence>
<dbReference type="InterPro" id="IPR052243">
    <property type="entry name" value="Mito_inner_membrane_organizer"/>
</dbReference>
<dbReference type="EMBL" id="JROU02000777">
    <property type="protein sequence ID" value="OEH78330.1"/>
    <property type="molecule type" value="Genomic_DNA"/>
</dbReference>